<dbReference type="STRING" id="686340.Metal_1045"/>
<dbReference type="GO" id="GO:0030313">
    <property type="term" value="C:cell envelope"/>
    <property type="evidence" value="ECO:0007669"/>
    <property type="project" value="TreeGrafter"/>
</dbReference>
<evidence type="ECO:0000313" key="3">
    <source>
        <dbReference type="EMBL" id="EIC28864.1"/>
    </source>
</evidence>
<feature type="chain" id="PRO_5003612187" description="Membrane-fusion protein" evidence="2">
    <location>
        <begin position="27"/>
        <end position="342"/>
    </location>
</feature>
<dbReference type="InterPro" id="IPR051909">
    <property type="entry name" value="MFP_Cation_Efflux"/>
</dbReference>
<dbReference type="AlphaFoldDB" id="H8GH73"/>
<sequence>MFAMRFRSLLLMAALFALGGPLTAAADAGEEGGAEPALAEDSGGRPVVSLDRRKQQLAGLEIVKVRPSPYRPEFTAYGRAVNVQPLLALRSQYRVALSEQKSAGARLAQSGQSIRRTEELYRHGVAAKRVMQERQSFWQTDKAQFEARRAQSDAVLEEARVTWGSELADWVFQSGKDRLSDFVNGKETLLLVTLPAGKALPLPNAAAFADPEGNRANAEAAVYISPAPQIDQAVQGTSYFFRTSGSRVRPGMTVSVWLPDGNAQEDGVTIPGSALVWSMDQPFVYVRTGPEAFSRRLIGNYRPSSEGYFVRDALKAGEDIVSVGSQMLLSQEFRAQIPDEDD</sequence>
<dbReference type="PANTHER" id="PTHR30097:SF4">
    <property type="entry name" value="SLR6042 PROTEIN"/>
    <property type="match status" value="1"/>
</dbReference>
<dbReference type="EMBL" id="CM001475">
    <property type="protein sequence ID" value="EIC28864.1"/>
    <property type="molecule type" value="Genomic_DNA"/>
</dbReference>
<dbReference type="GO" id="GO:0015679">
    <property type="term" value="P:plasma membrane copper ion transport"/>
    <property type="evidence" value="ECO:0007669"/>
    <property type="project" value="TreeGrafter"/>
</dbReference>
<dbReference type="PANTHER" id="PTHR30097">
    <property type="entry name" value="CATION EFFLUX SYSTEM PROTEIN CUSB"/>
    <property type="match status" value="1"/>
</dbReference>
<protein>
    <recommendedName>
        <fullName evidence="5">Membrane-fusion protein</fullName>
    </recommendedName>
</protein>
<dbReference type="Gene3D" id="2.40.420.20">
    <property type="match status" value="1"/>
</dbReference>
<organism evidence="3 4">
    <name type="scientific">Methylomicrobium album BG8</name>
    <dbReference type="NCBI Taxonomy" id="686340"/>
    <lineage>
        <taxon>Bacteria</taxon>
        <taxon>Pseudomonadati</taxon>
        <taxon>Pseudomonadota</taxon>
        <taxon>Gammaproteobacteria</taxon>
        <taxon>Methylococcales</taxon>
        <taxon>Methylococcaceae</taxon>
        <taxon>Methylomicrobium</taxon>
    </lineage>
</organism>
<evidence type="ECO:0000256" key="1">
    <source>
        <dbReference type="ARBA" id="ARBA00022448"/>
    </source>
</evidence>
<feature type="signal peptide" evidence="2">
    <location>
        <begin position="1"/>
        <end position="26"/>
    </location>
</feature>
<dbReference type="Proteomes" id="UP000005090">
    <property type="component" value="Chromosome"/>
</dbReference>
<dbReference type="HOGENOM" id="CLU_061990_0_0_6"/>
<keyword evidence="1" id="KW-0813">Transport</keyword>
<name>H8GH73_METAL</name>
<gene>
    <name evidence="3" type="ORF">Metal_1045</name>
</gene>
<reference evidence="3 4" key="1">
    <citation type="journal article" date="2013" name="Genome Announc.">
        <title>Genome Sequence of the Obligate Gammaproteobacterial Methanotroph Methylomicrobium album Strain BG8.</title>
        <authorList>
            <person name="Kits K.D."/>
            <person name="Kalyuzhnaya M.G."/>
            <person name="Klotz M.G."/>
            <person name="Jetten M.S."/>
            <person name="Op den Camp H.J."/>
            <person name="Vuilleumier S."/>
            <person name="Bringel F."/>
            <person name="Dispirito A.A."/>
            <person name="Murrell J.C."/>
            <person name="Bruce D."/>
            <person name="Cheng J.F."/>
            <person name="Copeland A."/>
            <person name="Goodwin L."/>
            <person name="Hauser L."/>
            <person name="Lajus A."/>
            <person name="Land M.L."/>
            <person name="Lapidus A."/>
            <person name="Lucas S."/>
            <person name="Medigue C."/>
            <person name="Pitluck S."/>
            <person name="Woyke T."/>
            <person name="Zeytun A."/>
            <person name="Stein L.Y."/>
        </authorList>
    </citation>
    <scope>NUCLEOTIDE SEQUENCE [LARGE SCALE GENOMIC DNA]</scope>
    <source>
        <strain evidence="3 4">BG8</strain>
    </source>
</reference>
<dbReference type="GO" id="GO:0060003">
    <property type="term" value="P:copper ion export"/>
    <property type="evidence" value="ECO:0007669"/>
    <property type="project" value="TreeGrafter"/>
</dbReference>
<keyword evidence="4" id="KW-1185">Reference proteome</keyword>
<evidence type="ECO:0000256" key="2">
    <source>
        <dbReference type="SAM" id="SignalP"/>
    </source>
</evidence>
<evidence type="ECO:0008006" key="5">
    <source>
        <dbReference type="Google" id="ProtNLM"/>
    </source>
</evidence>
<accession>H8GH73</accession>
<keyword evidence="2" id="KW-0732">Signal</keyword>
<proteinExistence type="predicted"/>
<evidence type="ECO:0000313" key="4">
    <source>
        <dbReference type="Proteomes" id="UP000005090"/>
    </source>
</evidence>
<dbReference type="eggNOG" id="COG0845">
    <property type="taxonomic scope" value="Bacteria"/>
</dbReference>